<comment type="caution">
    <text evidence="2">The sequence shown here is derived from an EMBL/GenBank/DDBJ whole genome shotgun (WGS) entry which is preliminary data.</text>
</comment>
<keyword evidence="2" id="KW-0648">Protein biosynthesis</keyword>
<dbReference type="Proteomes" id="UP000571854">
    <property type="component" value="Unassembled WGS sequence"/>
</dbReference>
<dbReference type="EMBL" id="JACDUJ010000001">
    <property type="protein sequence ID" value="MBA2846636.1"/>
    <property type="molecule type" value="Genomic_DNA"/>
</dbReference>
<accession>A0A7J9NNB3</accession>
<dbReference type="Pfam" id="PF09369">
    <property type="entry name" value="MZB"/>
    <property type="match status" value="1"/>
</dbReference>
<name>A0A7J9NNB3_METMI</name>
<reference evidence="2 3" key="1">
    <citation type="submission" date="2020-07" db="EMBL/GenBank/DDBJ databases">
        <title>Genomic Encyclopedia of Type Strains, Phase IV (KMG-V): Genome sequencing to study the core and pangenomes of soil and plant-associated prokaryotes.</title>
        <authorList>
            <person name="Whitman W."/>
        </authorList>
    </citation>
    <scope>NUCLEOTIDE SEQUENCE [LARGE SCALE GENOMIC DNA]</scope>
    <source>
        <strain evidence="2 3">A5</strain>
    </source>
</reference>
<dbReference type="NCBIfam" id="NF038324">
    <property type="entry name" value="DrmB_fam"/>
    <property type="match status" value="1"/>
</dbReference>
<evidence type="ECO:0000259" key="1">
    <source>
        <dbReference type="Pfam" id="PF09369"/>
    </source>
</evidence>
<dbReference type="InterPro" id="IPR047721">
    <property type="entry name" value="DrmB"/>
</dbReference>
<dbReference type="AlphaFoldDB" id="A0A7J9NNB3"/>
<feature type="domain" description="MrfA-like Zn-binding" evidence="1">
    <location>
        <begin position="481"/>
        <end position="580"/>
    </location>
</feature>
<keyword evidence="2" id="KW-0251">Elongation factor</keyword>
<evidence type="ECO:0000313" key="2">
    <source>
        <dbReference type="EMBL" id="MBA2846636.1"/>
    </source>
</evidence>
<evidence type="ECO:0000313" key="3">
    <source>
        <dbReference type="Proteomes" id="UP000571854"/>
    </source>
</evidence>
<gene>
    <name evidence="2" type="ORF">HNP88_000820</name>
</gene>
<dbReference type="GO" id="GO:0003746">
    <property type="term" value="F:translation elongation factor activity"/>
    <property type="evidence" value="ECO:0007669"/>
    <property type="project" value="UniProtKB-KW"/>
</dbReference>
<proteinExistence type="predicted"/>
<protein>
    <submittedName>
        <fullName evidence="2">Transcription elongation factor Elf1</fullName>
    </submittedName>
</protein>
<organism evidence="2 3">
    <name type="scientific">Methanococcus maripaludis</name>
    <name type="common">Methanococcus deltae</name>
    <dbReference type="NCBI Taxonomy" id="39152"/>
    <lineage>
        <taxon>Archaea</taxon>
        <taxon>Methanobacteriati</taxon>
        <taxon>Methanobacteriota</taxon>
        <taxon>Methanomada group</taxon>
        <taxon>Methanococci</taxon>
        <taxon>Methanococcales</taxon>
        <taxon>Methanococcaceae</taxon>
        <taxon>Methanococcus</taxon>
    </lineage>
</organism>
<dbReference type="InterPro" id="IPR018973">
    <property type="entry name" value="MZB"/>
</dbReference>
<sequence>MENMQNFRRSQFVLTYGPGSIIETKKGPRIIPSLKNGLGLEFGGPLLEKNEILDSRIGSILNNGESIRVFEIPSNSRMGKSEKPLYITNKFPAWKICYKPHGSNGHPIIYDGRKHEKCPLCREKDGLNTGKDDPSIRFITACRNGHLDEVPWGDAVHNLSKIKKGKCNHDNSYFTWIAGNTFSTIFIRCPICGAETNMESIYQAGFKCKGRKPENEWVRKGKPSYVADAMHEYCNGRAKVMQRQSSSLRIPETITLLTIPVYDQAIYRVLNGPGVLSNVGMALEDHGSDKEDFLNFLGRHMKNKPFQGVKKCIEEYKFEEFKNFYYKLNNPDISFMDYMYEEFEALSIGSCESEDGNFMVGKPVDISGNEYLPDFQVYPVEKIKTVTAQTGYYRMPYSKDDTMPPIVDIGQNYEDDRWYPGFVGIGEGIFLRYNLSDILEKIACKKAYPAWKSKTNVSEMINTRWTKNVTNNPAFVWLHTLSHSLIKSIALYSGYSAASIQERVYLNGNLTGGGILLYVTMPGEDGGMGGLVSVAKNKPLLNKIFELALDNLIFCSNDPLCSKEVKNENRVNGAACHSCLLVSETSCEHRNMWLDRNIVMGE</sequence>